<evidence type="ECO:0000313" key="6">
    <source>
        <dbReference type="Proteomes" id="UP001597100"/>
    </source>
</evidence>
<evidence type="ECO:0000256" key="3">
    <source>
        <dbReference type="RuleBase" id="RU362042"/>
    </source>
</evidence>
<comment type="subcellular location">
    <subcellularLocation>
        <location evidence="3">Membrane</location>
        <topology evidence="3">Single-pass type II membrane protein</topology>
    </subcellularLocation>
</comment>
<feature type="domain" description="Peptidase S26" evidence="4">
    <location>
        <begin position="9"/>
        <end position="220"/>
    </location>
</feature>
<comment type="catalytic activity">
    <reaction evidence="3">
        <text>Cleavage of hydrophobic, N-terminal signal or leader sequences from secreted and periplasmic proteins.</text>
        <dbReference type="EC" id="3.4.21.89"/>
    </reaction>
</comment>
<dbReference type="CDD" id="cd06462">
    <property type="entry name" value="Peptidase_S24_S26"/>
    <property type="match status" value="1"/>
</dbReference>
<evidence type="ECO:0000259" key="4">
    <source>
        <dbReference type="Pfam" id="PF10502"/>
    </source>
</evidence>
<keyword evidence="3" id="KW-0645">Protease</keyword>
<dbReference type="PANTHER" id="PTHR43390">
    <property type="entry name" value="SIGNAL PEPTIDASE I"/>
    <property type="match status" value="1"/>
</dbReference>
<protein>
    <recommendedName>
        <fullName evidence="2 3">Signal peptidase I</fullName>
        <ecNumber evidence="3">3.4.21.89</ecNumber>
    </recommendedName>
</protein>
<dbReference type="InterPro" id="IPR036286">
    <property type="entry name" value="LexA/Signal_pep-like_sf"/>
</dbReference>
<sequence length="221" mass="25813">MIFTRKKTALIVGLILGILILVKHSGILNWMYMPINTMEPNIQKNSTVLISNIPKIENSDIIIFRKKESGDPYVYRIVGMENDTILIKNGILYRNNKRADTNYEVIYDYKVSKEVFHKIKNSKHIYHPFFSTQIAYMDTLLVAADKNFAVNHNLTRYIIDKQDVEEEIKNQFQKNWNRDNFGPLIIPAKKCFVMGDNRGNSWDSRYFGLIDNNQIIGKVIF</sequence>
<dbReference type="InterPro" id="IPR000223">
    <property type="entry name" value="Pept_S26A_signal_pept_1"/>
</dbReference>
<dbReference type="EC" id="3.4.21.89" evidence="3"/>
<proteinExistence type="inferred from homology"/>
<accession>A0ABW3IBL0</accession>
<gene>
    <name evidence="5" type="primary">lepB</name>
    <name evidence="5" type="ORF">ACFQ1G_01220</name>
</gene>
<dbReference type="Proteomes" id="UP001597100">
    <property type="component" value="Unassembled WGS sequence"/>
</dbReference>
<dbReference type="EMBL" id="JBHTJP010000014">
    <property type="protein sequence ID" value="MFD0975398.1"/>
    <property type="molecule type" value="Genomic_DNA"/>
</dbReference>
<comment type="similarity">
    <text evidence="1 3">Belongs to the peptidase S26 family.</text>
</comment>
<dbReference type="GO" id="GO:0009003">
    <property type="term" value="F:signal peptidase activity"/>
    <property type="evidence" value="ECO:0007669"/>
    <property type="project" value="UniProtKB-EC"/>
</dbReference>
<name>A0ABW3IBL0_9FLAO</name>
<keyword evidence="6" id="KW-1185">Reference proteome</keyword>
<dbReference type="SUPFAM" id="SSF51306">
    <property type="entry name" value="LexA/Signal peptidase"/>
    <property type="match status" value="1"/>
</dbReference>
<dbReference type="CDD" id="cd06530">
    <property type="entry name" value="S26_SPase_I"/>
    <property type="match status" value="1"/>
</dbReference>
<evidence type="ECO:0000256" key="1">
    <source>
        <dbReference type="ARBA" id="ARBA00009370"/>
    </source>
</evidence>
<dbReference type="RefSeq" id="WP_380736416.1">
    <property type="nucleotide sequence ID" value="NZ_JBHTJP010000014.1"/>
</dbReference>
<dbReference type="Pfam" id="PF10502">
    <property type="entry name" value="Peptidase_S26"/>
    <property type="match status" value="1"/>
</dbReference>
<dbReference type="InterPro" id="IPR019533">
    <property type="entry name" value="Peptidase_S26"/>
</dbReference>
<evidence type="ECO:0000256" key="2">
    <source>
        <dbReference type="ARBA" id="ARBA00019232"/>
    </source>
</evidence>
<keyword evidence="3 5" id="KW-0378">Hydrolase</keyword>
<organism evidence="5 6">
    <name type="scientific">Salinimicrobium gaetbulicola</name>
    <dbReference type="NCBI Taxonomy" id="999702"/>
    <lineage>
        <taxon>Bacteria</taxon>
        <taxon>Pseudomonadati</taxon>
        <taxon>Bacteroidota</taxon>
        <taxon>Flavobacteriia</taxon>
        <taxon>Flavobacteriales</taxon>
        <taxon>Flavobacteriaceae</taxon>
        <taxon>Salinimicrobium</taxon>
    </lineage>
</organism>
<comment type="caution">
    <text evidence="5">The sequence shown here is derived from an EMBL/GenBank/DDBJ whole genome shotgun (WGS) entry which is preliminary data.</text>
</comment>
<reference evidence="6" key="1">
    <citation type="journal article" date="2019" name="Int. J. Syst. Evol. Microbiol.">
        <title>The Global Catalogue of Microorganisms (GCM) 10K type strain sequencing project: providing services to taxonomists for standard genome sequencing and annotation.</title>
        <authorList>
            <consortium name="The Broad Institute Genomics Platform"/>
            <consortium name="The Broad Institute Genome Sequencing Center for Infectious Disease"/>
            <person name="Wu L."/>
            <person name="Ma J."/>
        </authorList>
    </citation>
    <scope>NUCLEOTIDE SEQUENCE [LARGE SCALE GENOMIC DNA]</scope>
    <source>
        <strain evidence="6">CCUG 60898</strain>
    </source>
</reference>
<evidence type="ECO:0000313" key="5">
    <source>
        <dbReference type="EMBL" id="MFD0975398.1"/>
    </source>
</evidence>
<dbReference type="PRINTS" id="PR00727">
    <property type="entry name" value="LEADERPTASE"/>
</dbReference>
<dbReference type="NCBIfam" id="TIGR02227">
    <property type="entry name" value="sigpep_I_bact"/>
    <property type="match status" value="1"/>
</dbReference>
<dbReference type="PANTHER" id="PTHR43390:SF1">
    <property type="entry name" value="CHLOROPLAST PROCESSING PEPTIDASE"/>
    <property type="match status" value="1"/>
</dbReference>
<dbReference type="Gene3D" id="2.10.109.10">
    <property type="entry name" value="Umud Fragment, subunit A"/>
    <property type="match status" value="1"/>
</dbReference>